<name>A0A2W2AH22_9BACT</name>
<dbReference type="InterPro" id="IPR036929">
    <property type="entry name" value="DsbDN_sf"/>
</dbReference>
<dbReference type="Gene3D" id="2.60.40.1250">
    <property type="entry name" value="Thiol:disulfide interchange protein DsbD, N-terminal domain"/>
    <property type="match status" value="1"/>
</dbReference>
<keyword evidence="7" id="KW-0732">Signal</keyword>
<dbReference type="PANTHER" id="PTHR32234:SF0">
    <property type="entry name" value="THIOL:DISULFIDE INTERCHANGE PROTEIN DSBD"/>
    <property type="match status" value="1"/>
</dbReference>
<evidence type="ECO:0000313" key="11">
    <source>
        <dbReference type="Proteomes" id="UP000248745"/>
    </source>
</evidence>
<evidence type="ECO:0000256" key="7">
    <source>
        <dbReference type="SAM" id="SignalP"/>
    </source>
</evidence>
<evidence type="ECO:0000259" key="8">
    <source>
        <dbReference type="Pfam" id="PF02683"/>
    </source>
</evidence>
<feature type="domain" description="Thiol:disulfide interchange protein DsbD N-terminal" evidence="9">
    <location>
        <begin position="25"/>
        <end position="151"/>
    </location>
</feature>
<dbReference type="Gene3D" id="3.40.30.10">
    <property type="entry name" value="Glutaredoxin"/>
    <property type="match status" value="1"/>
</dbReference>
<feature type="signal peptide" evidence="7">
    <location>
        <begin position="1"/>
        <end position="23"/>
    </location>
</feature>
<keyword evidence="2 6" id="KW-0812">Transmembrane</keyword>
<feature type="chain" id="PRO_5015941722" description="Protein-disulfide reductase" evidence="7">
    <location>
        <begin position="24"/>
        <end position="733"/>
    </location>
</feature>
<evidence type="ECO:0008006" key="12">
    <source>
        <dbReference type="Google" id="ProtNLM"/>
    </source>
</evidence>
<feature type="transmembrane region" description="Helical" evidence="6">
    <location>
        <begin position="356"/>
        <end position="379"/>
    </location>
</feature>
<dbReference type="GO" id="GO:0016020">
    <property type="term" value="C:membrane"/>
    <property type="evidence" value="ECO:0007669"/>
    <property type="project" value="UniProtKB-SubCell"/>
</dbReference>
<proteinExistence type="predicted"/>
<evidence type="ECO:0000313" key="10">
    <source>
        <dbReference type="EMBL" id="PZF74785.1"/>
    </source>
</evidence>
<feature type="transmembrane region" description="Helical" evidence="6">
    <location>
        <begin position="495"/>
        <end position="520"/>
    </location>
</feature>
<evidence type="ECO:0000256" key="6">
    <source>
        <dbReference type="SAM" id="Phobius"/>
    </source>
</evidence>
<evidence type="ECO:0000259" key="9">
    <source>
        <dbReference type="Pfam" id="PF11412"/>
    </source>
</evidence>
<keyword evidence="3" id="KW-0201">Cytochrome c-type biogenesis</keyword>
<dbReference type="EMBL" id="QKTW01000002">
    <property type="protein sequence ID" value="PZF74785.1"/>
    <property type="molecule type" value="Genomic_DNA"/>
</dbReference>
<dbReference type="InterPro" id="IPR028250">
    <property type="entry name" value="DsbDN"/>
</dbReference>
<dbReference type="Pfam" id="PF02683">
    <property type="entry name" value="DsbD_TM"/>
    <property type="match status" value="1"/>
</dbReference>
<evidence type="ECO:0000256" key="5">
    <source>
        <dbReference type="ARBA" id="ARBA00023136"/>
    </source>
</evidence>
<reference evidence="10 11" key="1">
    <citation type="submission" date="2018-06" db="EMBL/GenBank/DDBJ databases">
        <title>Mucibacter soli gen. nov., sp. nov., a new member of the family Chitinophagaceae producing mucin.</title>
        <authorList>
            <person name="Kim M.-K."/>
            <person name="Park S."/>
            <person name="Kim T.-S."/>
            <person name="Joung Y."/>
            <person name="Han J.-H."/>
            <person name="Kim S.B."/>
        </authorList>
    </citation>
    <scope>NUCLEOTIDE SEQUENCE [LARGE SCALE GENOMIC DNA]</scope>
    <source>
        <strain evidence="10 11">R1-15</strain>
    </source>
</reference>
<feature type="transmembrane region" description="Helical" evidence="6">
    <location>
        <begin position="235"/>
        <end position="268"/>
    </location>
</feature>
<feature type="transmembrane region" description="Helical" evidence="6">
    <location>
        <begin position="391"/>
        <end position="414"/>
    </location>
</feature>
<dbReference type="AlphaFoldDB" id="A0A2W2AH22"/>
<dbReference type="PANTHER" id="PTHR32234">
    <property type="entry name" value="THIOL:DISULFIDE INTERCHANGE PROTEIN DSBD"/>
    <property type="match status" value="1"/>
</dbReference>
<organism evidence="10 11">
    <name type="scientific">Taibaiella soli</name>
    <dbReference type="NCBI Taxonomy" id="1649169"/>
    <lineage>
        <taxon>Bacteria</taxon>
        <taxon>Pseudomonadati</taxon>
        <taxon>Bacteroidota</taxon>
        <taxon>Chitinophagia</taxon>
        <taxon>Chitinophagales</taxon>
        <taxon>Chitinophagaceae</taxon>
        <taxon>Taibaiella</taxon>
    </lineage>
</organism>
<dbReference type="GO" id="GO:0045454">
    <property type="term" value="P:cell redox homeostasis"/>
    <property type="evidence" value="ECO:0007669"/>
    <property type="project" value="TreeGrafter"/>
</dbReference>
<dbReference type="Pfam" id="PF11412">
    <property type="entry name" value="DsbD_N"/>
    <property type="match status" value="1"/>
</dbReference>
<dbReference type="Pfam" id="PF13899">
    <property type="entry name" value="Thioredoxin_7"/>
    <property type="match status" value="1"/>
</dbReference>
<dbReference type="SUPFAM" id="SSF52833">
    <property type="entry name" value="Thioredoxin-like"/>
    <property type="match status" value="1"/>
</dbReference>
<keyword evidence="11" id="KW-1185">Reference proteome</keyword>
<evidence type="ECO:0000256" key="1">
    <source>
        <dbReference type="ARBA" id="ARBA00004141"/>
    </source>
</evidence>
<accession>A0A2W2AH22</accession>
<evidence type="ECO:0000256" key="3">
    <source>
        <dbReference type="ARBA" id="ARBA00022748"/>
    </source>
</evidence>
<dbReference type="InterPro" id="IPR003834">
    <property type="entry name" value="Cyt_c_assmbl_TM_dom"/>
</dbReference>
<feature type="transmembrane region" description="Helical" evidence="6">
    <location>
        <begin position="426"/>
        <end position="443"/>
    </location>
</feature>
<protein>
    <recommendedName>
        <fullName evidence="12">Protein-disulfide reductase</fullName>
    </recommendedName>
</protein>
<evidence type="ECO:0000256" key="2">
    <source>
        <dbReference type="ARBA" id="ARBA00022692"/>
    </source>
</evidence>
<feature type="transmembrane region" description="Helical" evidence="6">
    <location>
        <begin position="463"/>
        <end position="483"/>
    </location>
</feature>
<comment type="subcellular location">
    <subcellularLocation>
        <location evidence="1">Membrane</location>
        <topology evidence="1">Multi-pass membrane protein</topology>
    </subcellularLocation>
</comment>
<dbReference type="OrthoDB" id="9811036at2"/>
<dbReference type="GO" id="GO:0017004">
    <property type="term" value="P:cytochrome complex assembly"/>
    <property type="evidence" value="ECO:0007669"/>
    <property type="project" value="UniProtKB-KW"/>
</dbReference>
<evidence type="ECO:0000256" key="4">
    <source>
        <dbReference type="ARBA" id="ARBA00022989"/>
    </source>
</evidence>
<keyword evidence="4 6" id="KW-1133">Transmembrane helix</keyword>
<dbReference type="InterPro" id="IPR036249">
    <property type="entry name" value="Thioredoxin-like_sf"/>
</dbReference>
<feature type="transmembrane region" description="Helical" evidence="6">
    <location>
        <begin position="314"/>
        <end position="335"/>
    </location>
</feature>
<sequence length="733" mass="79721">MFNMLKSVMLLAVFTLFSFGLHAQIIKDPTTWSYEVKKETADHYELIFHLKIKEGWHIYAFDPGGDGSLLPPTFNFDKNANVVLKGKVKQHGKLISETLEGIDGVVNMYKNQVDYVQEITAKANTKITGKQEYQVCDDHMCLPPKKKNFTFEITDAVAATEATTTPAATADTAVVATSAAGTATVTDTTITAGSNVATAAVQTNSGAATAEVKTAGVAPDAAATPGSNSLEGKSLWMILLLCFVGGLASVITPCVFSMIPVTVGFFLKQSEKKADGVRNAIYYSLSIIIIFTIIGLVISALLGKNAPNFIATNWIVNIIFFAIFVIFGASFLGAFELTLPSSWTSKTDSKANTKSFSGIFFMALTLVIVSFSCTGPIVGSLLFSTAAAGRFVPALGMLAFSTGLALPFAVFAIFPEYLQKLGKSGGWLNAVKVVFGFIELALALKFLSNADLAKGWRLLDREIFIACWLVIFTLMTFYLLGFIKFSHDSELPKNVFGLPYLSVTRLTFAMISLGFVFYLMPGMWGAPLNGLGAFVPPMGTQDFVIGSGGGGGEGGGSASAPDNSGVHPVKYVQAMRIYEPEVVKKFGLVTYFDYDEALAASKKTGKPIMLDFTGINCVNCRKMETQVWSKPEVMQRLKNDFIIASLYCDYDKELLPKEERYHSKVLDSDVETVGDRNEDIQATKFGSNSQPYYFFVDENGNKLADNGYAYDPDVQKFVQHLDNVKAKFKASHP</sequence>
<keyword evidence="5 6" id="KW-0472">Membrane</keyword>
<feature type="transmembrane region" description="Helical" evidence="6">
    <location>
        <begin position="280"/>
        <end position="302"/>
    </location>
</feature>
<dbReference type="GO" id="GO:0015035">
    <property type="term" value="F:protein-disulfide reductase activity"/>
    <property type="evidence" value="ECO:0007669"/>
    <property type="project" value="TreeGrafter"/>
</dbReference>
<gene>
    <name evidence="10" type="ORF">DN068_00895</name>
</gene>
<feature type="domain" description="Cytochrome C biogenesis protein transmembrane" evidence="8">
    <location>
        <begin position="235"/>
        <end position="448"/>
    </location>
</feature>
<dbReference type="Proteomes" id="UP000248745">
    <property type="component" value="Unassembled WGS sequence"/>
</dbReference>
<comment type="caution">
    <text evidence="10">The sequence shown here is derived from an EMBL/GenBank/DDBJ whole genome shotgun (WGS) entry which is preliminary data.</text>
</comment>